<dbReference type="EMBL" id="BKCJ011579964">
    <property type="protein sequence ID" value="GFD42677.1"/>
    <property type="molecule type" value="Genomic_DNA"/>
</dbReference>
<dbReference type="AlphaFoldDB" id="A0A699W5V7"/>
<evidence type="ECO:0000313" key="1">
    <source>
        <dbReference type="EMBL" id="GFD42677.1"/>
    </source>
</evidence>
<sequence length="33" mass="3258">LSAAASPSLLLLPLIGASSPDALEATDFLSSKT</sequence>
<reference evidence="1" key="1">
    <citation type="journal article" date="2019" name="Sci. Rep.">
        <title>Draft genome of Tanacetum cinerariifolium, the natural source of mosquito coil.</title>
        <authorList>
            <person name="Yamashiro T."/>
            <person name="Shiraishi A."/>
            <person name="Satake H."/>
            <person name="Nakayama K."/>
        </authorList>
    </citation>
    <scope>NUCLEOTIDE SEQUENCE</scope>
</reference>
<name>A0A699W5V7_TANCI</name>
<feature type="non-terminal residue" evidence="1">
    <location>
        <position position="1"/>
    </location>
</feature>
<proteinExistence type="predicted"/>
<comment type="caution">
    <text evidence="1">The sequence shown here is derived from an EMBL/GenBank/DDBJ whole genome shotgun (WGS) entry which is preliminary data.</text>
</comment>
<organism evidence="1">
    <name type="scientific">Tanacetum cinerariifolium</name>
    <name type="common">Dalmatian daisy</name>
    <name type="synonym">Chrysanthemum cinerariifolium</name>
    <dbReference type="NCBI Taxonomy" id="118510"/>
    <lineage>
        <taxon>Eukaryota</taxon>
        <taxon>Viridiplantae</taxon>
        <taxon>Streptophyta</taxon>
        <taxon>Embryophyta</taxon>
        <taxon>Tracheophyta</taxon>
        <taxon>Spermatophyta</taxon>
        <taxon>Magnoliopsida</taxon>
        <taxon>eudicotyledons</taxon>
        <taxon>Gunneridae</taxon>
        <taxon>Pentapetalae</taxon>
        <taxon>asterids</taxon>
        <taxon>campanulids</taxon>
        <taxon>Asterales</taxon>
        <taxon>Asteraceae</taxon>
        <taxon>Asteroideae</taxon>
        <taxon>Anthemideae</taxon>
        <taxon>Anthemidinae</taxon>
        <taxon>Tanacetum</taxon>
    </lineage>
</organism>
<gene>
    <name evidence="1" type="ORF">Tci_914646</name>
</gene>
<protein>
    <submittedName>
        <fullName evidence="1">Uncharacterized protein</fullName>
    </submittedName>
</protein>
<accession>A0A699W5V7</accession>